<dbReference type="InterPro" id="IPR012910">
    <property type="entry name" value="Plug_dom"/>
</dbReference>
<evidence type="ECO:0000256" key="13">
    <source>
        <dbReference type="ARBA" id="ARBA00023237"/>
    </source>
</evidence>
<evidence type="ECO:0000256" key="15">
    <source>
        <dbReference type="RuleBase" id="RU003357"/>
    </source>
</evidence>
<feature type="domain" description="TonB-dependent receptor plug" evidence="18">
    <location>
        <begin position="142"/>
        <end position="240"/>
    </location>
</feature>
<gene>
    <name evidence="19" type="ORF">GM672_06755</name>
</gene>
<dbReference type="Pfam" id="PF07715">
    <property type="entry name" value="Plug"/>
    <property type="match status" value="1"/>
</dbReference>
<comment type="caution">
    <text evidence="19">The sequence shown here is derived from an EMBL/GenBank/DDBJ whole genome shotgun (WGS) entry which is preliminary data.</text>
</comment>
<evidence type="ECO:0000256" key="12">
    <source>
        <dbReference type="ARBA" id="ARBA00023170"/>
    </source>
</evidence>
<comment type="subcellular location">
    <subcellularLocation>
        <location evidence="1 14">Cell outer membrane</location>
        <topology evidence="1 14">Multi-pass membrane protein</topology>
    </subcellularLocation>
</comment>
<keyword evidence="12 19" id="KW-0675">Receptor</keyword>
<evidence type="ECO:0000256" key="16">
    <source>
        <dbReference type="SAM" id="MobiDB-lite"/>
    </source>
</evidence>
<dbReference type="OrthoDB" id="174652at2"/>
<dbReference type="PROSITE" id="PS52016">
    <property type="entry name" value="TONB_DEPENDENT_REC_3"/>
    <property type="match status" value="1"/>
</dbReference>
<evidence type="ECO:0000256" key="11">
    <source>
        <dbReference type="ARBA" id="ARBA00023136"/>
    </source>
</evidence>
<dbReference type="NCBIfam" id="TIGR01783">
    <property type="entry name" value="TonB-siderophor"/>
    <property type="match status" value="1"/>
</dbReference>
<dbReference type="InterPro" id="IPR037066">
    <property type="entry name" value="Plug_dom_sf"/>
</dbReference>
<reference evidence="19 20" key="1">
    <citation type="submission" date="2019-11" db="EMBL/GenBank/DDBJ databases">
        <title>Type strains purchased from KCTC, JCM and DSMZ.</title>
        <authorList>
            <person name="Lu H."/>
        </authorList>
    </citation>
    <scope>NUCLEOTIDE SEQUENCE [LARGE SCALE GENOMIC DNA]</scope>
    <source>
        <strain evidence="19 20">KCTC 52429</strain>
    </source>
</reference>
<evidence type="ECO:0000256" key="8">
    <source>
        <dbReference type="ARBA" id="ARBA00023004"/>
    </source>
</evidence>
<keyword evidence="9" id="KW-0406">Ion transport</keyword>
<dbReference type="InterPro" id="IPR010105">
    <property type="entry name" value="TonB_sidphr_rcpt"/>
</dbReference>
<dbReference type="Pfam" id="PF00593">
    <property type="entry name" value="TonB_dep_Rec_b-barrel"/>
    <property type="match status" value="1"/>
</dbReference>
<proteinExistence type="inferred from homology"/>
<keyword evidence="7" id="KW-0732">Signal</keyword>
<keyword evidence="6 14" id="KW-0812">Transmembrane</keyword>
<evidence type="ECO:0000256" key="7">
    <source>
        <dbReference type="ARBA" id="ARBA00022729"/>
    </source>
</evidence>
<dbReference type="AlphaFoldDB" id="A0A6I3SUY4"/>
<dbReference type="Gene3D" id="2.40.170.20">
    <property type="entry name" value="TonB-dependent receptor, beta-barrel domain"/>
    <property type="match status" value="1"/>
</dbReference>
<dbReference type="GO" id="GO:0015344">
    <property type="term" value="F:siderophore uptake transmembrane transporter activity"/>
    <property type="evidence" value="ECO:0007669"/>
    <property type="project" value="TreeGrafter"/>
</dbReference>
<keyword evidence="10 15" id="KW-0798">TonB box</keyword>
<accession>A0A6I3SUY4</accession>
<dbReference type="InterPro" id="IPR000531">
    <property type="entry name" value="Beta-barrel_TonB"/>
</dbReference>
<comment type="similarity">
    <text evidence="2 14 15">Belongs to the TonB-dependent receptor family.</text>
</comment>
<dbReference type="GO" id="GO:0038023">
    <property type="term" value="F:signaling receptor activity"/>
    <property type="evidence" value="ECO:0007669"/>
    <property type="project" value="InterPro"/>
</dbReference>
<protein>
    <submittedName>
        <fullName evidence="19">TonB-dependent siderophore receptor</fullName>
    </submittedName>
</protein>
<dbReference type="GO" id="GO:0015891">
    <property type="term" value="P:siderophore transport"/>
    <property type="evidence" value="ECO:0007669"/>
    <property type="project" value="InterPro"/>
</dbReference>
<dbReference type="SUPFAM" id="SSF56935">
    <property type="entry name" value="Porins"/>
    <property type="match status" value="1"/>
</dbReference>
<keyword evidence="13 14" id="KW-0998">Cell outer membrane</keyword>
<evidence type="ECO:0000256" key="10">
    <source>
        <dbReference type="ARBA" id="ARBA00023077"/>
    </source>
</evidence>
<evidence type="ECO:0000256" key="2">
    <source>
        <dbReference type="ARBA" id="ARBA00009810"/>
    </source>
</evidence>
<sequence>MAPWQEVERIFRESTDKSARKAARADPPAGKPLSTCRSTANDTALTIDSDYHLHSHLRRLFPTGVVMPRHRTSPSNRPRRQATMLCASLALAYPLAHAAPLPEAEAPLPVVTVTGTAEGKGSEGSGSLASRKASVMKGFDTVREIPQPVTVITRQMLDDRALLDLQDVLQNTPGVSVDYTDSERVTYFSRGYQIDALQIDGVTVNQAGSSFVQPDTAVLDRVEVLRGASGMLRGSGNPSATVNMVRKRPTKAFHASVGATAGSWNRYRLEGDVSGSLNAAGTLRGRLVAVGDEKDFFQKARHEDRKVLYGVIEADLTPRTTVTASLQHTDLDATGAWGNLPGNLDGSPLNLPRDTYLGADWNRWNRYNQQALVEIEHRFENDWRIKASAAWTRLHLKDNGFKQTYFTRQARATSPYLMNVTTAQYTGADSDQRSFNVTANGPFALFGRTHQLVVGGESLRTDATDSWGQGNLYQADNVDIRTWNPYTSYAERDVPVSGSASPTFTRQKGAYATARLSITDPLTVLLGARLSWWEYEAVKTPASNYRIGRETTPFAGLVYDFTKQVNGYISYTEIFTPQNVKDASGNILDPIRGEDYEAGIKGEFFGGRLSASLGAFRIDNVGRAIEDGSTANPCLPYYTSGYCRIAGGKTQSEGFEMEMAGEVLPGWQVMGGYTNTRTKYIVDSSAANVGQPLRTIDPRHQLRVFSTYRPDGALRGLAVGGGAQVQSDTYVTGGAIKARQGGYTVYNAMLGYKFNERYSVQVNVNNLFDKVYYKKYAPTGISYYYGDPRNVVVSLRAML</sequence>
<evidence type="ECO:0000259" key="18">
    <source>
        <dbReference type="Pfam" id="PF07715"/>
    </source>
</evidence>
<evidence type="ECO:0000256" key="6">
    <source>
        <dbReference type="ARBA" id="ARBA00022692"/>
    </source>
</evidence>
<keyword evidence="5" id="KW-0410">Iron transport</keyword>
<evidence type="ECO:0000256" key="5">
    <source>
        <dbReference type="ARBA" id="ARBA00022496"/>
    </source>
</evidence>
<evidence type="ECO:0000313" key="20">
    <source>
        <dbReference type="Proteomes" id="UP000430634"/>
    </source>
</evidence>
<evidence type="ECO:0000313" key="19">
    <source>
        <dbReference type="EMBL" id="MTV52436.1"/>
    </source>
</evidence>
<keyword evidence="11 14" id="KW-0472">Membrane</keyword>
<dbReference type="CDD" id="cd01347">
    <property type="entry name" value="ligand_gated_channel"/>
    <property type="match status" value="1"/>
</dbReference>
<dbReference type="GO" id="GO:0009279">
    <property type="term" value="C:cell outer membrane"/>
    <property type="evidence" value="ECO:0007669"/>
    <property type="project" value="UniProtKB-SubCell"/>
</dbReference>
<evidence type="ECO:0000256" key="9">
    <source>
        <dbReference type="ARBA" id="ARBA00023065"/>
    </source>
</evidence>
<dbReference type="PANTHER" id="PTHR32552">
    <property type="entry name" value="FERRICHROME IRON RECEPTOR-RELATED"/>
    <property type="match status" value="1"/>
</dbReference>
<evidence type="ECO:0000256" key="3">
    <source>
        <dbReference type="ARBA" id="ARBA00022448"/>
    </source>
</evidence>
<dbReference type="FunFam" id="2.170.130.10:FF:000010">
    <property type="entry name" value="Ferripyoverdine receptor"/>
    <property type="match status" value="1"/>
</dbReference>
<keyword evidence="3 14" id="KW-0813">Transport</keyword>
<dbReference type="InterPro" id="IPR036942">
    <property type="entry name" value="Beta-barrel_TonB_sf"/>
</dbReference>
<evidence type="ECO:0000256" key="14">
    <source>
        <dbReference type="PROSITE-ProRule" id="PRU01360"/>
    </source>
</evidence>
<feature type="domain" description="TonB-dependent receptor-like beta-barrel" evidence="17">
    <location>
        <begin position="318"/>
        <end position="767"/>
    </location>
</feature>
<evidence type="ECO:0000259" key="17">
    <source>
        <dbReference type="Pfam" id="PF00593"/>
    </source>
</evidence>
<dbReference type="Proteomes" id="UP000430634">
    <property type="component" value="Unassembled WGS sequence"/>
</dbReference>
<dbReference type="Gene3D" id="2.170.130.10">
    <property type="entry name" value="TonB-dependent receptor, plug domain"/>
    <property type="match status" value="1"/>
</dbReference>
<keyword evidence="8" id="KW-0408">Iron</keyword>
<dbReference type="PANTHER" id="PTHR32552:SF74">
    <property type="entry name" value="HYDROXAMATE SIDEROPHORE RECEPTOR FHUE"/>
    <property type="match status" value="1"/>
</dbReference>
<evidence type="ECO:0000256" key="4">
    <source>
        <dbReference type="ARBA" id="ARBA00022452"/>
    </source>
</evidence>
<evidence type="ECO:0000256" key="1">
    <source>
        <dbReference type="ARBA" id="ARBA00004571"/>
    </source>
</evidence>
<keyword evidence="4 14" id="KW-1134">Transmembrane beta strand</keyword>
<dbReference type="EMBL" id="WNKZ01000012">
    <property type="protein sequence ID" value="MTV52436.1"/>
    <property type="molecule type" value="Genomic_DNA"/>
</dbReference>
<feature type="region of interest" description="Disordered" evidence="16">
    <location>
        <begin position="12"/>
        <end position="37"/>
    </location>
</feature>
<organism evidence="19 20">
    <name type="scientific">Pseudoduganella buxea</name>
    <dbReference type="NCBI Taxonomy" id="1949069"/>
    <lineage>
        <taxon>Bacteria</taxon>
        <taxon>Pseudomonadati</taxon>
        <taxon>Pseudomonadota</taxon>
        <taxon>Betaproteobacteria</taxon>
        <taxon>Burkholderiales</taxon>
        <taxon>Oxalobacteraceae</taxon>
        <taxon>Telluria group</taxon>
        <taxon>Pseudoduganella</taxon>
    </lineage>
</organism>
<name>A0A6I3SUY4_9BURK</name>
<dbReference type="InterPro" id="IPR039426">
    <property type="entry name" value="TonB-dep_rcpt-like"/>
</dbReference>